<evidence type="ECO:0000256" key="1">
    <source>
        <dbReference type="SAM" id="MobiDB-lite"/>
    </source>
</evidence>
<evidence type="ECO:0000313" key="3">
    <source>
        <dbReference type="Proteomes" id="UP000053260"/>
    </source>
</evidence>
<accession>A0A101UPE3</accession>
<comment type="caution">
    <text evidence="2">The sequence shown here is derived from an EMBL/GenBank/DDBJ whole genome shotgun (WGS) entry which is preliminary data.</text>
</comment>
<proteinExistence type="predicted"/>
<reference evidence="2 3" key="1">
    <citation type="submission" date="2015-10" db="EMBL/GenBank/DDBJ databases">
        <title>Draft genome sequence of Streptomyces sp. RV15, isolated from a marine sponge.</title>
        <authorList>
            <person name="Ruckert C."/>
            <person name="Abdelmohsen U.R."/>
            <person name="Winkler A."/>
            <person name="Hentschel U."/>
            <person name="Kalinowski J."/>
            <person name="Kampfer P."/>
            <person name="Glaeser S."/>
        </authorList>
    </citation>
    <scope>NUCLEOTIDE SEQUENCE [LARGE SCALE GENOMIC DNA]</scope>
    <source>
        <strain evidence="2 3">RV15</strain>
    </source>
</reference>
<gene>
    <name evidence="2" type="ORF">AQJ91_47205</name>
</gene>
<feature type="compositionally biased region" description="Basic and acidic residues" evidence="1">
    <location>
        <begin position="1"/>
        <end position="19"/>
    </location>
</feature>
<evidence type="ECO:0000313" key="2">
    <source>
        <dbReference type="EMBL" id="KUO14382.1"/>
    </source>
</evidence>
<dbReference type="EMBL" id="LMXB01000154">
    <property type="protein sequence ID" value="KUO14382.1"/>
    <property type="molecule type" value="Genomic_DNA"/>
</dbReference>
<keyword evidence="3" id="KW-1185">Reference proteome</keyword>
<organism evidence="2 3">
    <name type="scientific">Streptomyces dysideae</name>
    <dbReference type="NCBI Taxonomy" id="909626"/>
    <lineage>
        <taxon>Bacteria</taxon>
        <taxon>Bacillati</taxon>
        <taxon>Actinomycetota</taxon>
        <taxon>Actinomycetes</taxon>
        <taxon>Kitasatosporales</taxon>
        <taxon>Streptomycetaceae</taxon>
        <taxon>Streptomyces</taxon>
    </lineage>
</organism>
<sequence length="164" mass="17198">MEVRGEPGGEQRGADRDRGSPVAGEGDSDAGDALGVLLAVDGVTALADALEVARRASMVRWERGVNASSFRTLARRRSISSRGREASMALPSEVTTAAIRRPMSLASLTCWLPSCRARYTTSRSSRVASSRVSCEATGSAAVAVRNSLTMSVPARKPCPSSSTL</sequence>
<dbReference type="AlphaFoldDB" id="A0A101UPE3"/>
<protein>
    <submittedName>
        <fullName evidence="2">Uncharacterized protein</fullName>
    </submittedName>
</protein>
<dbReference type="Proteomes" id="UP000053260">
    <property type="component" value="Unassembled WGS sequence"/>
</dbReference>
<name>A0A101UPE3_9ACTN</name>
<feature type="region of interest" description="Disordered" evidence="1">
    <location>
        <begin position="1"/>
        <end position="28"/>
    </location>
</feature>